<dbReference type="OrthoDB" id="9776971at2"/>
<dbReference type="SMART" id="SM00342">
    <property type="entry name" value="HTH_ARAC"/>
    <property type="match status" value="1"/>
</dbReference>
<dbReference type="GO" id="GO:0043565">
    <property type="term" value="F:sequence-specific DNA binding"/>
    <property type="evidence" value="ECO:0007669"/>
    <property type="project" value="InterPro"/>
</dbReference>
<evidence type="ECO:0000313" key="6">
    <source>
        <dbReference type="Proteomes" id="UP000005561"/>
    </source>
</evidence>
<dbReference type="EMBL" id="ACCL02000003">
    <property type="protein sequence ID" value="EET62124.1"/>
    <property type="molecule type" value="Genomic_DNA"/>
</dbReference>
<evidence type="ECO:0000259" key="4">
    <source>
        <dbReference type="PROSITE" id="PS01124"/>
    </source>
</evidence>
<dbReference type="SUPFAM" id="SSF46689">
    <property type="entry name" value="Homeodomain-like"/>
    <property type="match status" value="1"/>
</dbReference>
<sequence>MNPFYEQQHQTLRTAVLNTLSFPEHLHAHTEFLYVQAGETTVSVGAASYDMKQGDCALIFPGQVHSYHASSDNRIWLLIFDAGVAASFQYLLQKFRPACPYLPAGQVSPDIALAVCRLDDMNMEENPALAAAWIQIILGHLLPRLELIEKKQPENEDLTYQLIRYMAEHFQEPLSLDSLAKALHVNKYYLSHIFSDKLHISFPQYLGHLRVDYACNAMQHSDKSLTVIWAEAGFSSQRSFNRIFREIRGMSPLAYRKMVR</sequence>
<dbReference type="PANTHER" id="PTHR43280">
    <property type="entry name" value="ARAC-FAMILY TRANSCRIPTIONAL REGULATOR"/>
    <property type="match status" value="1"/>
</dbReference>
<dbReference type="Proteomes" id="UP000005561">
    <property type="component" value="Unassembled WGS sequence"/>
</dbReference>
<keyword evidence="6" id="KW-1185">Reference proteome</keyword>
<accession>C6LAZ2</accession>
<keyword evidence="3" id="KW-0804">Transcription</keyword>
<evidence type="ECO:0000256" key="3">
    <source>
        <dbReference type="ARBA" id="ARBA00023163"/>
    </source>
</evidence>
<dbReference type="Gene3D" id="1.10.10.60">
    <property type="entry name" value="Homeodomain-like"/>
    <property type="match status" value="2"/>
</dbReference>
<dbReference type="PANTHER" id="PTHR43280:SF2">
    <property type="entry name" value="HTH-TYPE TRANSCRIPTIONAL REGULATOR EXSA"/>
    <property type="match status" value="1"/>
</dbReference>
<evidence type="ECO:0000256" key="1">
    <source>
        <dbReference type="ARBA" id="ARBA00023015"/>
    </source>
</evidence>
<comment type="caution">
    <text evidence="5">The sequence shown here is derived from an EMBL/GenBank/DDBJ whole genome shotgun (WGS) entry which is preliminary data.</text>
</comment>
<organism evidence="5 6">
    <name type="scientific">Marvinbryantia formatexigens DSM 14469</name>
    <dbReference type="NCBI Taxonomy" id="478749"/>
    <lineage>
        <taxon>Bacteria</taxon>
        <taxon>Bacillati</taxon>
        <taxon>Bacillota</taxon>
        <taxon>Clostridia</taxon>
        <taxon>Lachnospirales</taxon>
        <taxon>Lachnospiraceae</taxon>
        <taxon>Marvinbryantia</taxon>
    </lineage>
</organism>
<dbReference type="InterPro" id="IPR009057">
    <property type="entry name" value="Homeodomain-like_sf"/>
</dbReference>
<dbReference type="InterPro" id="IPR003313">
    <property type="entry name" value="AraC-bd"/>
</dbReference>
<dbReference type="PROSITE" id="PS01124">
    <property type="entry name" value="HTH_ARAC_FAMILY_2"/>
    <property type="match status" value="1"/>
</dbReference>
<dbReference type="Gene3D" id="2.60.120.10">
    <property type="entry name" value="Jelly Rolls"/>
    <property type="match status" value="1"/>
</dbReference>
<protein>
    <submittedName>
        <fullName evidence="5">Transcriptional regulator, AraC family</fullName>
    </submittedName>
</protein>
<name>C6LAZ2_9FIRM</name>
<dbReference type="Pfam" id="PF02311">
    <property type="entry name" value="AraC_binding"/>
    <property type="match status" value="1"/>
</dbReference>
<dbReference type="InterPro" id="IPR014710">
    <property type="entry name" value="RmlC-like_jellyroll"/>
</dbReference>
<dbReference type="eggNOG" id="COG4977">
    <property type="taxonomic scope" value="Bacteria"/>
</dbReference>
<evidence type="ECO:0000256" key="2">
    <source>
        <dbReference type="ARBA" id="ARBA00023125"/>
    </source>
</evidence>
<gene>
    <name evidence="5" type="ORF">BRYFOR_05788</name>
</gene>
<dbReference type="InterPro" id="IPR011051">
    <property type="entry name" value="RmlC_Cupin_sf"/>
</dbReference>
<dbReference type="Pfam" id="PF12833">
    <property type="entry name" value="HTH_18"/>
    <property type="match status" value="1"/>
</dbReference>
<dbReference type="SUPFAM" id="SSF51182">
    <property type="entry name" value="RmlC-like cupins"/>
    <property type="match status" value="1"/>
</dbReference>
<dbReference type="AlphaFoldDB" id="C6LAZ2"/>
<reference evidence="5" key="1">
    <citation type="submission" date="2009-07" db="EMBL/GenBank/DDBJ databases">
        <authorList>
            <person name="Weinstock G."/>
            <person name="Sodergren E."/>
            <person name="Clifton S."/>
            <person name="Fulton L."/>
            <person name="Fulton B."/>
            <person name="Courtney L."/>
            <person name="Fronick C."/>
            <person name="Harrison M."/>
            <person name="Strong C."/>
            <person name="Farmer C."/>
            <person name="Delahaunty K."/>
            <person name="Markovic C."/>
            <person name="Hall O."/>
            <person name="Minx P."/>
            <person name="Tomlinson C."/>
            <person name="Mitreva M."/>
            <person name="Nelson J."/>
            <person name="Hou S."/>
            <person name="Wollam A."/>
            <person name="Pepin K.H."/>
            <person name="Johnson M."/>
            <person name="Bhonagiri V."/>
            <person name="Nash W.E."/>
            <person name="Warren W."/>
            <person name="Chinwalla A."/>
            <person name="Mardis E.R."/>
            <person name="Wilson R.K."/>
        </authorList>
    </citation>
    <scope>NUCLEOTIDE SEQUENCE [LARGE SCALE GENOMIC DNA]</scope>
    <source>
        <strain evidence="5">DSM 14469</strain>
    </source>
</reference>
<evidence type="ECO:0000313" key="5">
    <source>
        <dbReference type="EMBL" id="EET62124.1"/>
    </source>
</evidence>
<dbReference type="STRING" id="168384.SAMN05660368_01271"/>
<keyword evidence="1" id="KW-0805">Transcription regulation</keyword>
<dbReference type="RefSeq" id="WP_006860585.1">
    <property type="nucleotide sequence ID" value="NZ_ACCL02000003.1"/>
</dbReference>
<dbReference type="InterPro" id="IPR018060">
    <property type="entry name" value="HTH_AraC"/>
</dbReference>
<proteinExistence type="predicted"/>
<keyword evidence="2" id="KW-0238">DNA-binding</keyword>
<dbReference type="eggNOG" id="COG1917">
    <property type="taxonomic scope" value="Bacteria"/>
</dbReference>
<feature type="domain" description="HTH araC/xylS-type" evidence="4">
    <location>
        <begin position="160"/>
        <end position="258"/>
    </location>
</feature>
<dbReference type="GO" id="GO:0003700">
    <property type="term" value="F:DNA-binding transcription factor activity"/>
    <property type="evidence" value="ECO:0007669"/>
    <property type="project" value="InterPro"/>
</dbReference>